<feature type="transmembrane region" description="Helical" evidence="1">
    <location>
        <begin position="12"/>
        <end position="41"/>
    </location>
</feature>
<keyword evidence="1" id="KW-0472">Membrane</keyword>
<dbReference type="AlphaFoldDB" id="A0A649UAQ5"/>
<feature type="transmembrane region" description="Helical" evidence="1">
    <location>
        <begin position="195"/>
        <end position="218"/>
    </location>
</feature>
<feature type="transmembrane region" description="Helical" evidence="1">
    <location>
        <begin position="166"/>
        <end position="183"/>
    </location>
</feature>
<organism evidence="2">
    <name type="scientific">Conidiobolus sp</name>
    <dbReference type="NCBI Taxonomy" id="1973308"/>
    <lineage>
        <taxon>Eukaryota</taxon>
        <taxon>Fungi</taxon>
        <taxon>Fungi incertae sedis</taxon>
        <taxon>Zoopagomycota</taxon>
        <taxon>Entomophthoromycotina</taxon>
        <taxon>Entomophthoromycetes</taxon>
        <taxon>Entomophthorales</taxon>
        <taxon>Ancylistaceae</taxon>
        <taxon>Conidiobolus</taxon>
    </lineage>
</organism>
<sequence>MLLFHKLFFILFQSYVLFVSSIPDIFIIFFISFLIFLKLLFVKLLIIQSPIILLSNIGLFTSIILIFTSFSIIPFIYPSNNILSSFSFLSISFLSPLLLIQVLSSFNTIVPFLFIYSYNHTNILSHFSVIDVFFILPALIFFLFFCFFTSCFLLCLQFFLLLSFLNLFRISFILSISPFSFLYNSNSSSILLHSFIVFSYKFIHSSSSIFIISLFFLYNSCTSSTSFFNNIIFLYSSYNFLTFSSSIFNLSITDSSKSTPPISWCNISFLSFSDNIPICPYFNNFILLSNNPFIFSINNNTISLIVSCFLHFNNTICNSLPVFS</sequence>
<protein>
    <submittedName>
        <fullName evidence="2">Uncharacterized protein</fullName>
    </submittedName>
</protein>
<accession>A0A649UAQ5</accession>
<keyword evidence="2" id="KW-0496">Mitochondrion</keyword>
<keyword evidence="1" id="KW-1133">Transmembrane helix</keyword>
<evidence type="ECO:0000313" key="2">
    <source>
        <dbReference type="EMBL" id="QGI24127.1"/>
    </source>
</evidence>
<dbReference type="EMBL" id="MN640580">
    <property type="protein sequence ID" value="QGI24127.1"/>
    <property type="molecule type" value="Genomic_DNA"/>
</dbReference>
<proteinExistence type="predicted"/>
<feature type="transmembrane region" description="Helical" evidence="1">
    <location>
        <begin position="97"/>
        <end position="118"/>
    </location>
</feature>
<reference evidence="2" key="1">
    <citation type="submission" date="2019-11" db="EMBL/GenBank/DDBJ databases">
        <title>Characterization and phylogenetic analysis of the complete mitochondrial genome of Conidiobolus sp. (Entomophthorales: Ancylistaceae).</title>
        <authorList>
            <person name="Sun X."/>
            <person name="Chen Y."/>
            <person name="Su D."/>
        </authorList>
    </citation>
    <scope>NUCLEOTIDE SEQUENCE</scope>
</reference>
<feature type="transmembrane region" description="Helical" evidence="1">
    <location>
        <begin position="53"/>
        <end position="77"/>
    </location>
</feature>
<keyword evidence="1" id="KW-0812">Transmembrane</keyword>
<gene>
    <name evidence="2" type="primary">orf324</name>
</gene>
<evidence type="ECO:0000256" key="1">
    <source>
        <dbReference type="SAM" id="Phobius"/>
    </source>
</evidence>
<geneLocation type="mitochondrion" evidence="2"/>
<feature type="transmembrane region" description="Helical" evidence="1">
    <location>
        <begin position="230"/>
        <end position="252"/>
    </location>
</feature>
<name>A0A649UAQ5_9FUNG</name>
<feature type="transmembrane region" description="Helical" evidence="1">
    <location>
        <begin position="130"/>
        <end position="160"/>
    </location>
</feature>